<name>A0ABY7M633_9CHLR</name>
<evidence type="ECO:0000313" key="1">
    <source>
        <dbReference type="EMBL" id="WBL35443.1"/>
    </source>
</evidence>
<organism evidence="1 2">
    <name type="scientific">Tepidiforma flava</name>
    <dbReference type="NCBI Taxonomy" id="3004094"/>
    <lineage>
        <taxon>Bacteria</taxon>
        <taxon>Bacillati</taxon>
        <taxon>Chloroflexota</taxon>
        <taxon>Tepidiformia</taxon>
        <taxon>Tepidiformales</taxon>
        <taxon>Tepidiformaceae</taxon>
        <taxon>Tepidiforma</taxon>
    </lineage>
</organism>
<evidence type="ECO:0000313" key="2">
    <source>
        <dbReference type="Proteomes" id="UP001212803"/>
    </source>
</evidence>
<reference evidence="1 2" key="1">
    <citation type="journal article" date="2023" name="ISME J.">
        <title>Thermophilic Dehalococcoidia with unusual traits shed light on an unexpected past.</title>
        <authorList>
            <person name="Palmer M."/>
            <person name="Covington J.K."/>
            <person name="Zhou E.M."/>
            <person name="Thomas S.C."/>
            <person name="Habib N."/>
            <person name="Seymour C.O."/>
            <person name="Lai D."/>
            <person name="Johnston J."/>
            <person name="Hashimi A."/>
            <person name="Jiao J.Y."/>
            <person name="Muok A.R."/>
            <person name="Liu L."/>
            <person name="Xian W.D."/>
            <person name="Zhi X.Y."/>
            <person name="Li M.M."/>
            <person name="Silva L.P."/>
            <person name="Bowen B.P."/>
            <person name="Louie K."/>
            <person name="Briegel A."/>
            <person name="Pett-Ridge J."/>
            <person name="Weber P.K."/>
            <person name="Tocheva E.I."/>
            <person name="Woyke T."/>
            <person name="Northen T.R."/>
            <person name="Mayali X."/>
            <person name="Li W.J."/>
            <person name="Hedlund B.P."/>
        </authorList>
    </citation>
    <scope>NUCLEOTIDE SEQUENCE [LARGE SCALE GENOMIC DNA]</scope>
    <source>
        <strain evidence="1 2">YIM 72310</strain>
    </source>
</reference>
<dbReference type="EMBL" id="CP115149">
    <property type="protein sequence ID" value="WBL35443.1"/>
    <property type="molecule type" value="Genomic_DNA"/>
</dbReference>
<sequence>MDGDERARAGLCAGCAWAQRVVSGRGSVFWLCGRSRVDARFRKYPPLPVLACPGFEPGAPGSAGGRAGGAAPA</sequence>
<dbReference type="RefSeq" id="WP_270055969.1">
    <property type="nucleotide sequence ID" value="NZ_CP115149.1"/>
</dbReference>
<protein>
    <recommendedName>
        <fullName evidence="3">Uracil-DNA glycosylase</fullName>
    </recommendedName>
</protein>
<gene>
    <name evidence="1" type="ORF">O0235_11740</name>
</gene>
<proteinExistence type="predicted"/>
<keyword evidence="2" id="KW-1185">Reference proteome</keyword>
<accession>A0ABY7M633</accession>
<evidence type="ECO:0008006" key="3">
    <source>
        <dbReference type="Google" id="ProtNLM"/>
    </source>
</evidence>
<dbReference type="Proteomes" id="UP001212803">
    <property type="component" value="Chromosome"/>
</dbReference>